<name>A0A2N3NKN7_9PEZI</name>
<accession>A0A2N3NKN7</accession>
<reference evidence="1 2" key="1">
    <citation type="journal article" date="2017" name="G3 (Bethesda)">
        <title>First Draft Genome Sequence of the Pathogenic Fungus Lomentospora prolificans (Formerly Scedosporium prolificans).</title>
        <authorList>
            <person name="Luo R."/>
            <person name="Zimin A."/>
            <person name="Workman R."/>
            <person name="Fan Y."/>
            <person name="Pertea G."/>
            <person name="Grossman N."/>
            <person name="Wear M.P."/>
            <person name="Jia B."/>
            <person name="Miller H."/>
            <person name="Casadevall A."/>
            <person name="Timp W."/>
            <person name="Zhang S.X."/>
            <person name="Salzberg S.L."/>
        </authorList>
    </citation>
    <scope>NUCLEOTIDE SEQUENCE [LARGE SCALE GENOMIC DNA]</scope>
    <source>
        <strain evidence="1 2">JHH-5317</strain>
    </source>
</reference>
<keyword evidence="2" id="KW-1185">Reference proteome</keyword>
<dbReference type="InterPro" id="IPR023213">
    <property type="entry name" value="CAT-like_dom_sf"/>
</dbReference>
<dbReference type="STRING" id="41688.A0A2N3NKN7"/>
<dbReference type="Gene3D" id="3.30.559.10">
    <property type="entry name" value="Chloramphenicol acetyltransferase-like domain"/>
    <property type="match status" value="2"/>
</dbReference>
<evidence type="ECO:0000313" key="1">
    <source>
        <dbReference type="EMBL" id="PKS13036.1"/>
    </source>
</evidence>
<dbReference type="AlphaFoldDB" id="A0A2N3NKN7"/>
<evidence type="ECO:0000313" key="2">
    <source>
        <dbReference type="Proteomes" id="UP000233524"/>
    </source>
</evidence>
<organism evidence="1 2">
    <name type="scientific">Lomentospora prolificans</name>
    <dbReference type="NCBI Taxonomy" id="41688"/>
    <lineage>
        <taxon>Eukaryota</taxon>
        <taxon>Fungi</taxon>
        <taxon>Dikarya</taxon>
        <taxon>Ascomycota</taxon>
        <taxon>Pezizomycotina</taxon>
        <taxon>Sordariomycetes</taxon>
        <taxon>Hypocreomycetidae</taxon>
        <taxon>Microascales</taxon>
        <taxon>Microascaceae</taxon>
        <taxon>Lomentospora</taxon>
    </lineage>
</organism>
<dbReference type="Pfam" id="PF02458">
    <property type="entry name" value="Transferase"/>
    <property type="match status" value="1"/>
</dbReference>
<sequence length="501" mass="56085">MWPFTSAAPPSPQPAVATDIIVPLSEEDDTQINRDLLLNLMLRFDAVLDPRKLRESLDKLLARPDWKKLGARLRKNSAGKLEYHIPDHFDENRPAYTYTQLRFDIRIRDHPVASKIPNGFSGDAPANLLNPNEFKELMRRKEGSPSHIDDYLTQDRPQLGLHVTSFTDATLVCISWPHTFWDAMGRREFLLAWTATLAGQEDKVLPLNGFDASPLTGFCDNPKEEYKLLPKRLSIPQMIVFGLRLWFESFWWTQEETRVVCIPASYIQQTKAQAVVELKEAAAAAGQPTEGIFLSDGDILSAWGTKLLTKHIPIGQKQTICILNAFGWRELLAPDILPRSKAYLANASSAVFTYLRGNDVASHPISYSAGLVRQSLQELGTRAQLEASVKLNREAMRATGHPPLYGDATMQLIVVSNWSKAKFFEMDFSPAIVPGTPSAKGGEPVGKPSYIQVCGISNGFSLRNAFQVSGKDRDGNYWLSVTLRKQVWDSINEAWESKTAE</sequence>
<dbReference type="VEuPathDB" id="FungiDB:jhhlp_000377"/>
<dbReference type="OrthoDB" id="21502at2759"/>
<dbReference type="InParanoid" id="A0A2N3NKN7"/>
<dbReference type="EMBL" id="NLAX01000002">
    <property type="protein sequence ID" value="PKS13036.1"/>
    <property type="molecule type" value="Genomic_DNA"/>
</dbReference>
<dbReference type="Proteomes" id="UP000233524">
    <property type="component" value="Unassembled WGS sequence"/>
</dbReference>
<proteinExistence type="predicted"/>
<comment type="caution">
    <text evidence="1">The sequence shown here is derived from an EMBL/GenBank/DDBJ whole genome shotgun (WGS) entry which is preliminary data.</text>
</comment>
<gene>
    <name evidence="1" type="ORF">jhhlp_000377</name>
</gene>
<protein>
    <submittedName>
        <fullName evidence="1">Uncharacterized protein</fullName>
    </submittedName>
</protein>